<dbReference type="InterPro" id="IPR027417">
    <property type="entry name" value="P-loop_NTPase"/>
</dbReference>
<sequence>MESAGTYDEHAPYARLMGLVKQLPQNSGQAGNDEFRMAAYLPHLVKGETNMILHGPTRMSPQQRSFWSSKLTITAASGKTTTMLVGIVERVQKHVNSQGRSLSSHSHPKALVIVPSCYLCRRTADLARFLAQGSGSQDITVLSAHDDDVVLKGECKNGADIIVTTPMMLTRIFQSVSIDWSETLILGLDDAERCMSYWIVQAFVCCGKLFQTCKNRVQIIATGRIVDRGLLEKANHERLCKDTVDVQSVSPSLNIPHGVHCVDSSQVSVRAGKAAEIVQSILKGAVSPKRLSPLITTVWATPARATTAANIFKDIMPHMDTDVVHSLDEDVTQSEVTLSRREFAVADATGFGTYEVLQGRPTDGENDSRPPLILIIHADMAHDTPETSSWHAWFKNTSRISGNGKNAGCLTFFNPRKQSDVIVATNLRDMLLHEEYRHVVPRGLSFLKDGPRRDAKKSDETSDDGAEEDGDGEDGFVLV</sequence>
<evidence type="ECO:0000313" key="4">
    <source>
        <dbReference type="Proteomes" id="UP000183809"/>
    </source>
</evidence>
<proteinExistence type="predicted"/>
<gene>
    <name evidence="3" type="ORF">BKCO1_200063</name>
</gene>
<accession>A0A1J9RGY0</accession>
<dbReference type="SUPFAM" id="SSF52540">
    <property type="entry name" value="P-loop containing nucleoside triphosphate hydrolases"/>
    <property type="match status" value="1"/>
</dbReference>
<feature type="compositionally biased region" description="Acidic residues" evidence="1">
    <location>
        <begin position="461"/>
        <end position="479"/>
    </location>
</feature>
<dbReference type="GO" id="GO:0005524">
    <property type="term" value="F:ATP binding"/>
    <property type="evidence" value="ECO:0007669"/>
    <property type="project" value="InterPro"/>
</dbReference>
<name>A0A1J9RGY0_9PEZI</name>
<feature type="region of interest" description="Disordered" evidence="1">
    <location>
        <begin position="447"/>
        <end position="479"/>
    </location>
</feature>
<reference evidence="3 4" key="1">
    <citation type="submission" date="2016-10" db="EMBL/GenBank/DDBJ databases">
        <title>Proteomics and genomics reveal pathogen-plant mechanisms compatible with a hemibiotrophic lifestyle of Diplodia corticola.</title>
        <authorList>
            <person name="Fernandes I."/>
            <person name="De Jonge R."/>
            <person name="Van De Peer Y."/>
            <person name="Devreese B."/>
            <person name="Alves A."/>
            <person name="Esteves A.C."/>
        </authorList>
    </citation>
    <scope>NUCLEOTIDE SEQUENCE [LARGE SCALE GENOMIC DNA]</scope>
    <source>
        <strain evidence="3 4">CBS 112549</strain>
    </source>
</reference>
<dbReference type="EMBL" id="MNUE01000002">
    <property type="protein sequence ID" value="OJD39856.1"/>
    <property type="molecule type" value="Genomic_DNA"/>
</dbReference>
<feature type="compositionally biased region" description="Basic and acidic residues" evidence="1">
    <location>
        <begin position="449"/>
        <end position="460"/>
    </location>
</feature>
<evidence type="ECO:0000313" key="3">
    <source>
        <dbReference type="EMBL" id="OJD39856.1"/>
    </source>
</evidence>
<organism evidence="3 4">
    <name type="scientific">Diplodia corticola</name>
    <dbReference type="NCBI Taxonomy" id="236234"/>
    <lineage>
        <taxon>Eukaryota</taxon>
        <taxon>Fungi</taxon>
        <taxon>Dikarya</taxon>
        <taxon>Ascomycota</taxon>
        <taxon>Pezizomycotina</taxon>
        <taxon>Dothideomycetes</taxon>
        <taxon>Dothideomycetes incertae sedis</taxon>
        <taxon>Botryosphaeriales</taxon>
        <taxon>Botryosphaeriaceae</taxon>
        <taxon>Diplodia</taxon>
    </lineage>
</organism>
<feature type="domain" description="DEAD/DEAH-box helicase" evidence="2">
    <location>
        <begin position="73"/>
        <end position="194"/>
    </location>
</feature>
<evidence type="ECO:0000256" key="1">
    <source>
        <dbReference type="SAM" id="MobiDB-lite"/>
    </source>
</evidence>
<dbReference type="Proteomes" id="UP000183809">
    <property type="component" value="Unassembled WGS sequence"/>
</dbReference>
<evidence type="ECO:0000259" key="2">
    <source>
        <dbReference type="Pfam" id="PF00270"/>
    </source>
</evidence>
<dbReference type="Pfam" id="PF00270">
    <property type="entry name" value="DEAD"/>
    <property type="match status" value="1"/>
</dbReference>
<protein>
    <recommendedName>
        <fullName evidence="2">DEAD/DEAH-box helicase domain-containing protein</fullName>
    </recommendedName>
</protein>
<dbReference type="AlphaFoldDB" id="A0A1J9RGY0"/>
<dbReference type="Gene3D" id="3.40.50.300">
    <property type="entry name" value="P-loop containing nucleotide triphosphate hydrolases"/>
    <property type="match status" value="1"/>
</dbReference>
<dbReference type="GO" id="GO:0003676">
    <property type="term" value="F:nucleic acid binding"/>
    <property type="evidence" value="ECO:0007669"/>
    <property type="project" value="InterPro"/>
</dbReference>
<comment type="caution">
    <text evidence="3">The sequence shown here is derived from an EMBL/GenBank/DDBJ whole genome shotgun (WGS) entry which is preliminary data.</text>
</comment>
<keyword evidence="4" id="KW-1185">Reference proteome</keyword>
<dbReference type="GeneID" id="31012826"/>
<dbReference type="RefSeq" id="XP_020134843.1">
    <property type="nucleotide sequence ID" value="XM_020272567.1"/>
</dbReference>
<dbReference type="InterPro" id="IPR011545">
    <property type="entry name" value="DEAD/DEAH_box_helicase_dom"/>
</dbReference>